<feature type="domain" description="GmrSD restriction endonucleases N-terminal" evidence="1">
    <location>
        <begin position="16"/>
        <end position="226"/>
    </location>
</feature>
<gene>
    <name evidence="3" type="ORF">BMERY_0141</name>
</gene>
<evidence type="ECO:0000259" key="2">
    <source>
        <dbReference type="Pfam" id="PF18755"/>
    </source>
</evidence>
<dbReference type="Proteomes" id="UP000029060">
    <property type="component" value="Unassembled WGS sequence"/>
</dbReference>
<dbReference type="PANTHER" id="PTHR35149">
    <property type="entry name" value="SLL5132 PROTEIN"/>
    <property type="match status" value="1"/>
</dbReference>
<dbReference type="RefSeq" id="WP_033523851.1">
    <property type="nucleotide sequence ID" value="NZ_JAXJQO010000064.1"/>
</dbReference>
<feature type="domain" description="RAMA" evidence="2">
    <location>
        <begin position="603"/>
        <end position="702"/>
    </location>
</feature>
<evidence type="ECO:0000313" key="3">
    <source>
        <dbReference type="EMBL" id="KFI70722.1"/>
    </source>
</evidence>
<protein>
    <recommendedName>
        <fullName evidence="5">DUF262 domain-containing protein</fullName>
    </recommendedName>
</protein>
<proteinExistence type="predicted"/>
<evidence type="ECO:0000259" key="1">
    <source>
        <dbReference type="Pfam" id="PF03235"/>
    </source>
</evidence>
<accession>A0A087BI72</accession>
<dbReference type="STRING" id="78345.BMERY_0141"/>
<evidence type="ECO:0008006" key="5">
    <source>
        <dbReference type="Google" id="ProtNLM"/>
    </source>
</evidence>
<reference evidence="3 4" key="1">
    <citation type="submission" date="2014-03" db="EMBL/GenBank/DDBJ databases">
        <title>Genomics of Bifidobacteria.</title>
        <authorList>
            <person name="Ventura M."/>
            <person name="Milani C."/>
            <person name="Lugli G.A."/>
        </authorList>
    </citation>
    <scope>NUCLEOTIDE SEQUENCE [LARGE SCALE GENOMIC DNA]</scope>
    <source>
        <strain evidence="3 4">LMG 11341</strain>
    </source>
</reference>
<sequence length="703" mass="79572">MAINATEKPLSRVFMSDYRFAIPSFQRAYTWQTENILQLVSDLQDAGSSAGTPYFLGSLILVRDGESKYQVIDGQQRLISLSIIIAVLRELETDPVLLQELDELIREPGNKLRGIKAEPRLRLRDRDAAFFRDYVQEGDLEGLFDLRDSDFETRAQHNIAFNARSVFDELAKLDDDERHRFASYLVNQVTLVIVTTDDLAGAHRIFDVMNMRGVPLTASDVFKAKVVAAMSPAARSVYAARWDDIMDPIGDDSQILEEFFTDLHLIVSHKAVCSQLLEEFRTDVLLPYIREQNVISFVDELLAPYAMAWRILDHPTDSMLPSGIVRQLVLLNDYPTGDWKPVAMWALVHSIGNLATPGVKVFTDDARNDAAGTGDGGKDREPLRLHDETRLRAILSALERVTGVDALNRQSSLARRTRAASAVRYLDRGYTMPQNRGFLITDDERRSALAHLRGELQTNARMNRLLLIRANEQLAGFRITRPRSLNAVPIIPKHVAKDSPFAAWPESVRDFWSDRIGNLVLTQAHEDQMKSLQTFAERRDRMLLPASSRRFPLTDRLGSIAECTPETLHGRQDETIRLIAEFWNIRYDEGHVDLSILDEQQLTHETSSATPNAKRVTIAQVLKAGLLVAGETLVWERPRKGERWIATVTPEGRLRMEDGEEYSTPTAAARAVGGTSAGLNVWKRTSDGRKLSEIWKTYRMRRR</sequence>
<dbReference type="InterPro" id="IPR004919">
    <property type="entry name" value="GmrSD_N"/>
</dbReference>
<dbReference type="Pfam" id="PF18755">
    <property type="entry name" value="RAMA"/>
    <property type="match status" value="1"/>
</dbReference>
<evidence type="ECO:0000313" key="4">
    <source>
        <dbReference type="Proteomes" id="UP000029060"/>
    </source>
</evidence>
<dbReference type="Pfam" id="PF03235">
    <property type="entry name" value="GmrSD_N"/>
    <property type="match status" value="1"/>
</dbReference>
<dbReference type="OrthoDB" id="9798761at2"/>
<dbReference type="PANTHER" id="PTHR35149:SF2">
    <property type="entry name" value="DUF262 DOMAIN-CONTAINING PROTEIN"/>
    <property type="match status" value="1"/>
</dbReference>
<organism evidence="3 4">
    <name type="scientific">Bifidobacterium merycicum</name>
    <dbReference type="NCBI Taxonomy" id="78345"/>
    <lineage>
        <taxon>Bacteria</taxon>
        <taxon>Bacillati</taxon>
        <taxon>Actinomycetota</taxon>
        <taxon>Actinomycetes</taxon>
        <taxon>Bifidobacteriales</taxon>
        <taxon>Bifidobacteriaceae</taxon>
        <taxon>Bifidobacterium</taxon>
    </lineage>
</organism>
<dbReference type="EMBL" id="JGZC01000005">
    <property type="protein sequence ID" value="KFI70722.1"/>
    <property type="molecule type" value="Genomic_DNA"/>
</dbReference>
<dbReference type="eggNOG" id="COG1479">
    <property type="taxonomic scope" value="Bacteria"/>
</dbReference>
<keyword evidence="4" id="KW-1185">Reference proteome</keyword>
<dbReference type="AlphaFoldDB" id="A0A087BI72"/>
<dbReference type="InterPro" id="IPR040843">
    <property type="entry name" value="RAMA"/>
</dbReference>
<name>A0A087BI72_9BIFI</name>
<comment type="caution">
    <text evidence="3">The sequence shown here is derived from an EMBL/GenBank/DDBJ whole genome shotgun (WGS) entry which is preliminary data.</text>
</comment>